<feature type="domain" description="TonB-dependent receptor plug" evidence="14">
    <location>
        <begin position="77"/>
        <end position="180"/>
    </location>
</feature>
<dbReference type="NCBIfam" id="TIGR01783">
    <property type="entry name" value="TonB-siderophor"/>
    <property type="match status" value="1"/>
</dbReference>
<dbReference type="Gene3D" id="2.170.130.10">
    <property type="entry name" value="TonB-dependent receptor, plug domain"/>
    <property type="match status" value="1"/>
</dbReference>
<dbReference type="EMBL" id="CABPSB010000013">
    <property type="protein sequence ID" value="VVE27821.1"/>
    <property type="molecule type" value="Genomic_DNA"/>
</dbReference>
<name>A0A5E4WTI4_9BURK</name>
<feature type="domain" description="TonB-dependent receptor-like beta-barrel" evidence="13">
    <location>
        <begin position="254"/>
        <end position="689"/>
    </location>
</feature>
<keyword evidence="5 10" id="KW-0812">Transmembrane</keyword>
<evidence type="ECO:0000256" key="11">
    <source>
        <dbReference type="RuleBase" id="RU003357"/>
    </source>
</evidence>
<dbReference type="InterPro" id="IPR037066">
    <property type="entry name" value="Plug_dom_sf"/>
</dbReference>
<dbReference type="Proteomes" id="UP000406256">
    <property type="component" value="Unassembled WGS sequence"/>
</dbReference>
<dbReference type="OrthoDB" id="127311at2"/>
<proteinExistence type="inferred from homology"/>
<evidence type="ECO:0000256" key="12">
    <source>
        <dbReference type="SAM" id="SignalP"/>
    </source>
</evidence>
<dbReference type="Gene3D" id="2.40.170.20">
    <property type="entry name" value="TonB-dependent receptor, beta-barrel domain"/>
    <property type="match status" value="1"/>
</dbReference>
<evidence type="ECO:0000313" key="15">
    <source>
        <dbReference type="EMBL" id="VVE27821.1"/>
    </source>
</evidence>
<dbReference type="PANTHER" id="PTHR32552">
    <property type="entry name" value="FERRICHROME IRON RECEPTOR-RELATED"/>
    <property type="match status" value="1"/>
</dbReference>
<evidence type="ECO:0000256" key="3">
    <source>
        <dbReference type="ARBA" id="ARBA00022448"/>
    </source>
</evidence>
<protein>
    <submittedName>
        <fullName evidence="15">TonB-dependent receptor</fullName>
    </submittedName>
</protein>
<dbReference type="AlphaFoldDB" id="A0A5E4WTI4"/>
<organism evidence="15 16">
    <name type="scientific">Pandoraea anhela</name>
    <dbReference type="NCBI Taxonomy" id="2508295"/>
    <lineage>
        <taxon>Bacteria</taxon>
        <taxon>Pseudomonadati</taxon>
        <taxon>Pseudomonadota</taxon>
        <taxon>Betaproteobacteria</taxon>
        <taxon>Burkholderiales</taxon>
        <taxon>Burkholderiaceae</taxon>
        <taxon>Pandoraea</taxon>
    </lineage>
</organism>
<dbReference type="RefSeq" id="WP_150670067.1">
    <property type="nucleotide sequence ID" value="NZ_CABPSB010000013.1"/>
</dbReference>
<evidence type="ECO:0000256" key="9">
    <source>
        <dbReference type="ARBA" id="ARBA00023237"/>
    </source>
</evidence>
<comment type="similarity">
    <text evidence="2 10 11">Belongs to the TonB-dependent receptor family.</text>
</comment>
<keyword evidence="8 15" id="KW-0675">Receptor</keyword>
<evidence type="ECO:0000256" key="10">
    <source>
        <dbReference type="PROSITE-ProRule" id="PRU01360"/>
    </source>
</evidence>
<dbReference type="InterPro" id="IPR036942">
    <property type="entry name" value="Beta-barrel_TonB_sf"/>
</dbReference>
<feature type="signal peptide" evidence="12">
    <location>
        <begin position="1"/>
        <end position="40"/>
    </location>
</feature>
<reference evidence="15 16" key="1">
    <citation type="submission" date="2019-08" db="EMBL/GenBank/DDBJ databases">
        <authorList>
            <person name="Peeters C."/>
        </authorList>
    </citation>
    <scope>NUCLEOTIDE SEQUENCE [LARGE SCALE GENOMIC DNA]</scope>
    <source>
        <strain evidence="15 16">LMG 31108</strain>
    </source>
</reference>
<dbReference type="InterPro" id="IPR010105">
    <property type="entry name" value="TonB_sidphr_rcpt"/>
</dbReference>
<evidence type="ECO:0000256" key="1">
    <source>
        <dbReference type="ARBA" id="ARBA00004571"/>
    </source>
</evidence>
<feature type="chain" id="PRO_5022844883" evidence="12">
    <location>
        <begin position="41"/>
        <end position="720"/>
    </location>
</feature>
<dbReference type="GO" id="GO:0015891">
    <property type="term" value="P:siderophore transport"/>
    <property type="evidence" value="ECO:0007669"/>
    <property type="project" value="InterPro"/>
</dbReference>
<keyword evidence="7 10" id="KW-0472">Membrane</keyword>
<keyword evidence="6 11" id="KW-0798">TonB box</keyword>
<dbReference type="CDD" id="cd01347">
    <property type="entry name" value="ligand_gated_channel"/>
    <property type="match status" value="1"/>
</dbReference>
<evidence type="ECO:0000313" key="16">
    <source>
        <dbReference type="Proteomes" id="UP000406256"/>
    </source>
</evidence>
<accession>A0A5E4WTI4</accession>
<evidence type="ECO:0000259" key="13">
    <source>
        <dbReference type="Pfam" id="PF00593"/>
    </source>
</evidence>
<dbReference type="InterPro" id="IPR012910">
    <property type="entry name" value="Plug_dom"/>
</dbReference>
<evidence type="ECO:0000256" key="2">
    <source>
        <dbReference type="ARBA" id="ARBA00009810"/>
    </source>
</evidence>
<dbReference type="PROSITE" id="PS52016">
    <property type="entry name" value="TONB_DEPENDENT_REC_3"/>
    <property type="match status" value="1"/>
</dbReference>
<dbReference type="Pfam" id="PF07715">
    <property type="entry name" value="Plug"/>
    <property type="match status" value="1"/>
</dbReference>
<dbReference type="GO" id="GO:0009279">
    <property type="term" value="C:cell outer membrane"/>
    <property type="evidence" value="ECO:0007669"/>
    <property type="project" value="UniProtKB-SubCell"/>
</dbReference>
<gene>
    <name evidence="15" type="ORF">PAN31108_03472</name>
</gene>
<dbReference type="PANTHER" id="PTHR32552:SF84">
    <property type="entry name" value="TONB-DEPENDENT RECEPTOR-RELATED"/>
    <property type="match status" value="1"/>
</dbReference>
<keyword evidence="9 10" id="KW-0998">Cell outer membrane</keyword>
<evidence type="ECO:0000259" key="14">
    <source>
        <dbReference type="Pfam" id="PF07715"/>
    </source>
</evidence>
<evidence type="ECO:0000256" key="6">
    <source>
        <dbReference type="ARBA" id="ARBA00023077"/>
    </source>
</evidence>
<dbReference type="PROSITE" id="PS51257">
    <property type="entry name" value="PROKAR_LIPOPROTEIN"/>
    <property type="match status" value="1"/>
</dbReference>
<evidence type="ECO:0000256" key="7">
    <source>
        <dbReference type="ARBA" id="ARBA00023136"/>
    </source>
</evidence>
<keyword evidence="3 10" id="KW-0813">Transport</keyword>
<evidence type="ECO:0000256" key="8">
    <source>
        <dbReference type="ARBA" id="ARBA00023170"/>
    </source>
</evidence>
<sequence length="720" mass="78378">MYHARPTAFAKVPATRGFALTQTAFIAFSLLGGACAPAFAAEDAHLPLVTIHAGPMRDDAPLSTPTSTGSRLNLSSLDTPASVETITATQIEARGDQTVTDAVTRATGFTSNAAPGNGGTALAVRGFSGQESVMTLYDGTRLYPGAGTMTFPFDTWQVERIDVLRGPASVLYGEGAIGGVVNVVPKRAQREYATTVQAGLGTDGQKRFALDTTGALGPMLSYRFYVSDNRSNGWVERGESHTTSFGGEVKLDVSPALSFTLDYDYGRQMPATYFGVPLNNGTIDSTLRYKNFNVGNALISYFDQSTRLTSVYRMAPGITIRDQLYYLNTNRHWRNSETYEMDPSTRLITRIDYIEILQHEHQVGNRLDASIERSIAGHANRFVVGAEANQISFQRDSNTPFGGSSVVSADGFDPGVFASPDPTVPEFRTLTRQFALFAEDRFDITSRLSAVGGMRYDYLDYSRRQLATGTEFGKTFSNVGWRLGLVYQLSPSASVYGQYTRGADSIGSLVTLSQSQTRFDLATGQQWEAGIKHELPDGRGFWTLAVYQIVKNNLLTTDPLNPTLTQQVGQQSSRGIELSGALKLGYGVSVEANASLLRARFDRFDERVGGVAVSRNGNVPNNVPQQTANLWLTYSPIHDVVIGTGLRYVGRRYSDNANTAPMPSYTVFDASASWQATKRVNLALYARNLTNRAYAVTSESPAAWLLGPSRSAQVVATMKF</sequence>
<keyword evidence="4 10" id="KW-1134">Transmembrane beta strand</keyword>
<dbReference type="GO" id="GO:0038023">
    <property type="term" value="F:signaling receptor activity"/>
    <property type="evidence" value="ECO:0007669"/>
    <property type="project" value="InterPro"/>
</dbReference>
<dbReference type="Pfam" id="PF00593">
    <property type="entry name" value="TonB_dep_Rec_b-barrel"/>
    <property type="match status" value="1"/>
</dbReference>
<dbReference type="InterPro" id="IPR039426">
    <property type="entry name" value="TonB-dep_rcpt-like"/>
</dbReference>
<dbReference type="GO" id="GO:0015344">
    <property type="term" value="F:siderophore uptake transmembrane transporter activity"/>
    <property type="evidence" value="ECO:0007669"/>
    <property type="project" value="TreeGrafter"/>
</dbReference>
<keyword evidence="16" id="KW-1185">Reference proteome</keyword>
<comment type="subcellular location">
    <subcellularLocation>
        <location evidence="1 10">Cell outer membrane</location>
        <topology evidence="1 10">Multi-pass membrane protein</topology>
    </subcellularLocation>
</comment>
<keyword evidence="12" id="KW-0732">Signal</keyword>
<evidence type="ECO:0000256" key="5">
    <source>
        <dbReference type="ARBA" id="ARBA00022692"/>
    </source>
</evidence>
<dbReference type="InterPro" id="IPR000531">
    <property type="entry name" value="Beta-barrel_TonB"/>
</dbReference>
<evidence type="ECO:0000256" key="4">
    <source>
        <dbReference type="ARBA" id="ARBA00022452"/>
    </source>
</evidence>
<dbReference type="SUPFAM" id="SSF56935">
    <property type="entry name" value="Porins"/>
    <property type="match status" value="1"/>
</dbReference>